<dbReference type="PANTHER" id="PTHR48006:SF96">
    <property type="entry name" value="PROTEIN KINASE DOMAIN-CONTAINING PROTEIN"/>
    <property type="match status" value="1"/>
</dbReference>
<feature type="domain" description="Protein kinase" evidence="2">
    <location>
        <begin position="9"/>
        <end position="115"/>
    </location>
</feature>
<dbReference type="InterPro" id="IPR001245">
    <property type="entry name" value="Ser-Thr/Tyr_kinase_cat_dom"/>
</dbReference>
<comment type="subcellular location">
    <subcellularLocation>
        <location evidence="1">Membrane</location>
        <topology evidence="1">Single-pass type I membrane protein</topology>
    </subcellularLocation>
</comment>
<dbReference type="SUPFAM" id="SSF56112">
    <property type="entry name" value="Protein kinase-like (PK-like)"/>
    <property type="match status" value="1"/>
</dbReference>
<proteinExistence type="predicted"/>
<accession>A0AAV3PPW7</accession>
<dbReference type="EMBL" id="BAABME010018238">
    <property type="protein sequence ID" value="GAA0153101.1"/>
    <property type="molecule type" value="Genomic_DNA"/>
</dbReference>
<evidence type="ECO:0000313" key="4">
    <source>
        <dbReference type="Proteomes" id="UP001454036"/>
    </source>
</evidence>
<dbReference type="Pfam" id="PF07714">
    <property type="entry name" value="PK_Tyr_Ser-Thr"/>
    <property type="match status" value="1"/>
</dbReference>
<dbReference type="Proteomes" id="UP001454036">
    <property type="component" value="Unassembled WGS sequence"/>
</dbReference>
<evidence type="ECO:0000259" key="2">
    <source>
        <dbReference type="PROSITE" id="PS50011"/>
    </source>
</evidence>
<reference evidence="3 4" key="1">
    <citation type="submission" date="2024-01" db="EMBL/GenBank/DDBJ databases">
        <title>The complete chloroplast genome sequence of Lithospermum erythrorhizon: insights into the phylogenetic relationship among Boraginaceae species and the maternal lineages of purple gromwells.</title>
        <authorList>
            <person name="Okada T."/>
            <person name="Watanabe K."/>
        </authorList>
    </citation>
    <scope>NUCLEOTIDE SEQUENCE [LARGE SCALE GENOMIC DNA]</scope>
</reference>
<evidence type="ECO:0000256" key="1">
    <source>
        <dbReference type="ARBA" id="ARBA00004479"/>
    </source>
</evidence>
<dbReference type="Gene3D" id="1.10.510.10">
    <property type="entry name" value="Transferase(Phosphotransferase) domain 1"/>
    <property type="match status" value="1"/>
</dbReference>
<dbReference type="InterPro" id="IPR051824">
    <property type="entry name" value="LRR_Rcpt-Like_S/T_Kinase"/>
</dbReference>
<dbReference type="GO" id="GO:0005524">
    <property type="term" value="F:ATP binding"/>
    <property type="evidence" value="ECO:0007669"/>
    <property type="project" value="InterPro"/>
</dbReference>
<sequence length="115" mass="13041">MRRDLRLEHRSESDLAFAGFDSMCLSTTLVEFSYEENGSLVAFKRFKKLSEDGEAEFMHELEVIASVRHVNLVALRGYCTVSTRLKGYQRILVCALMENGSLHDQLFSSSGEKLS</sequence>
<evidence type="ECO:0000313" key="3">
    <source>
        <dbReference type="EMBL" id="GAA0153101.1"/>
    </source>
</evidence>
<dbReference type="GO" id="GO:0016020">
    <property type="term" value="C:membrane"/>
    <property type="evidence" value="ECO:0007669"/>
    <property type="project" value="UniProtKB-SubCell"/>
</dbReference>
<dbReference type="InterPro" id="IPR011009">
    <property type="entry name" value="Kinase-like_dom_sf"/>
</dbReference>
<organism evidence="3 4">
    <name type="scientific">Lithospermum erythrorhizon</name>
    <name type="common">Purple gromwell</name>
    <name type="synonym">Lithospermum officinale var. erythrorhizon</name>
    <dbReference type="NCBI Taxonomy" id="34254"/>
    <lineage>
        <taxon>Eukaryota</taxon>
        <taxon>Viridiplantae</taxon>
        <taxon>Streptophyta</taxon>
        <taxon>Embryophyta</taxon>
        <taxon>Tracheophyta</taxon>
        <taxon>Spermatophyta</taxon>
        <taxon>Magnoliopsida</taxon>
        <taxon>eudicotyledons</taxon>
        <taxon>Gunneridae</taxon>
        <taxon>Pentapetalae</taxon>
        <taxon>asterids</taxon>
        <taxon>lamiids</taxon>
        <taxon>Boraginales</taxon>
        <taxon>Boraginaceae</taxon>
        <taxon>Boraginoideae</taxon>
        <taxon>Lithospermeae</taxon>
        <taxon>Lithospermum</taxon>
    </lineage>
</organism>
<dbReference type="PROSITE" id="PS50011">
    <property type="entry name" value="PROTEIN_KINASE_DOM"/>
    <property type="match status" value="1"/>
</dbReference>
<dbReference type="AlphaFoldDB" id="A0AAV3PPW7"/>
<gene>
    <name evidence="3" type="ORF">LIER_37624</name>
</gene>
<dbReference type="InterPro" id="IPR000719">
    <property type="entry name" value="Prot_kinase_dom"/>
</dbReference>
<dbReference type="GO" id="GO:0004672">
    <property type="term" value="F:protein kinase activity"/>
    <property type="evidence" value="ECO:0007669"/>
    <property type="project" value="InterPro"/>
</dbReference>
<comment type="caution">
    <text evidence="3">The sequence shown here is derived from an EMBL/GenBank/DDBJ whole genome shotgun (WGS) entry which is preliminary data.</text>
</comment>
<keyword evidence="4" id="KW-1185">Reference proteome</keyword>
<protein>
    <recommendedName>
        <fullName evidence="2">Protein kinase domain-containing protein</fullName>
    </recommendedName>
</protein>
<dbReference type="PANTHER" id="PTHR48006">
    <property type="entry name" value="LEUCINE-RICH REPEAT-CONTAINING PROTEIN DDB_G0281931-RELATED"/>
    <property type="match status" value="1"/>
</dbReference>
<name>A0AAV3PPW7_LITER</name>